<dbReference type="PANTHER" id="PTHR42718:SF9">
    <property type="entry name" value="MAJOR FACILITATOR SUPERFAMILY MULTIDRUG TRANSPORTER MFSC"/>
    <property type="match status" value="1"/>
</dbReference>
<organism evidence="10 11">
    <name type="scientific">Methanomicrobium antiquum</name>
    <dbReference type="NCBI Taxonomy" id="487686"/>
    <lineage>
        <taxon>Archaea</taxon>
        <taxon>Methanobacteriati</taxon>
        <taxon>Methanobacteriota</taxon>
        <taxon>Stenosarchaea group</taxon>
        <taxon>Methanomicrobia</taxon>
        <taxon>Methanomicrobiales</taxon>
        <taxon>Methanomicrobiaceae</taxon>
        <taxon>Methanomicrobium</taxon>
    </lineage>
</organism>
<feature type="transmembrane region" description="Helical" evidence="8">
    <location>
        <begin position="54"/>
        <end position="75"/>
    </location>
</feature>
<feature type="transmembrane region" description="Helical" evidence="8">
    <location>
        <begin position="168"/>
        <end position="190"/>
    </location>
</feature>
<dbReference type="KEGG" id="manq:L1994_10370"/>
<keyword evidence="5 8" id="KW-0812">Transmembrane</keyword>
<keyword evidence="7 8" id="KW-0472">Membrane</keyword>
<feature type="transmembrane region" description="Helical" evidence="8">
    <location>
        <begin position="300"/>
        <end position="323"/>
    </location>
</feature>
<dbReference type="Pfam" id="PF07690">
    <property type="entry name" value="MFS_1"/>
    <property type="match status" value="1"/>
</dbReference>
<name>A0AAF0FU26_9EURY</name>
<dbReference type="GO" id="GO:0022857">
    <property type="term" value="F:transmembrane transporter activity"/>
    <property type="evidence" value="ECO:0007669"/>
    <property type="project" value="InterPro"/>
</dbReference>
<dbReference type="GO" id="GO:0005886">
    <property type="term" value="C:plasma membrane"/>
    <property type="evidence" value="ECO:0007669"/>
    <property type="project" value="UniProtKB-SubCell"/>
</dbReference>
<dbReference type="EMBL" id="CP091092">
    <property type="protein sequence ID" value="WFN36533.1"/>
    <property type="molecule type" value="Genomic_DNA"/>
</dbReference>
<sequence length="470" mass="50780">MSIFSEAGLSRKQIIMTLILIAGAFISVLNQTIISPAIPGIMSDLAVDVSVAQWLITIFTLVMAVMIPVTAYLLDRFSLKKLFIFAMMLFTIGSLLLAWGPAFHILIIGRIFQAISSGMLSPMIMSILMWIFPIGFRGRAMGFYTLIIAIAPAIGPVYSGIVVDLFSWHFVFLSIAPLAVIVSVVSFFTIDEFKERKEVSLDKISLILSSAGLSSLLYGCSIIGAAGGMSADSIVAILAGIVILIWFGLRQLKIPKPMLELRVLKSRKFSSAVMIIMIFQASILVLSVILPIYIQTIQGYSATMTGLVFLPGAFCMGIMSILSGRIFDSHGPRKPVLIGAGALMFASFCLALLDAKSPMILIFIIYSVNSAGVALLNTPLSTWALNSLDENVIHHGSAVLNTLRQASGAIGTAVLITVMSIVMSGYSDPESITANMAGFNATAICIAAMMTLLFIFVFFLIRDDKKKRIL</sequence>
<evidence type="ECO:0000256" key="4">
    <source>
        <dbReference type="ARBA" id="ARBA00022475"/>
    </source>
</evidence>
<feature type="transmembrane region" description="Helical" evidence="8">
    <location>
        <begin position="14"/>
        <end position="34"/>
    </location>
</feature>
<dbReference type="SUPFAM" id="SSF103473">
    <property type="entry name" value="MFS general substrate transporter"/>
    <property type="match status" value="1"/>
</dbReference>
<feature type="transmembrane region" description="Helical" evidence="8">
    <location>
        <begin position="269"/>
        <end position="294"/>
    </location>
</feature>
<feature type="transmembrane region" description="Helical" evidence="8">
    <location>
        <begin position="233"/>
        <end position="249"/>
    </location>
</feature>
<reference evidence="10" key="1">
    <citation type="submission" date="2022-01" db="EMBL/GenBank/DDBJ databases">
        <title>Complete genome of Methanomicrobium antiquum DSM 21220.</title>
        <authorList>
            <person name="Chen S.-C."/>
            <person name="You Y.-T."/>
            <person name="Zhou Y.-Z."/>
            <person name="Lai M.-C."/>
        </authorList>
    </citation>
    <scope>NUCLEOTIDE SEQUENCE</scope>
    <source>
        <strain evidence="10">DSM 21220</strain>
    </source>
</reference>
<feature type="transmembrane region" description="Helical" evidence="8">
    <location>
        <begin position="406"/>
        <end position="426"/>
    </location>
</feature>
<feature type="transmembrane region" description="Helical" evidence="8">
    <location>
        <begin position="82"/>
        <end position="99"/>
    </location>
</feature>
<gene>
    <name evidence="10" type="ORF">L1994_10370</name>
</gene>
<dbReference type="InterPro" id="IPR011701">
    <property type="entry name" value="MFS"/>
</dbReference>
<evidence type="ECO:0000256" key="1">
    <source>
        <dbReference type="ARBA" id="ARBA00004651"/>
    </source>
</evidence>
<feature type="transmembrane region" description="Helical" evidence="8">
    <location>
        <begin position="359"/>
        <end position="385"/>
    </location>
</feature>
<feature type="transmembrane region" description="Helical" evidence="8">
    <location>
        <begin position="438"/>
        <end position="461"/>
    </location>
</feature>
<evidence type="ECO:0000256" key="6">
    <source>
        <dbReference type="ARBA" id="ARBA00022989"/>
    </source>
</evidence>
<evidence type="ECO:0000256" key="5">
    <source>
        <dbReference type="ARBA" id="ARBA00022692"/>
    </source>
</evidence>
<dbReference type="RefSeq" id="WP_278099369.1">
    <property type="nucleotide sequence ID" value="NZ_CP091092.1"/>
</dbReference>
<dbReference type="PRINTS" id="PR01036">
    <property type="entry name" value="TCRTETB"/>
</dbReference>
<keyword evidence="11" id="KW-1185">Reference proteome</keyword>
<feature type="domain" description="Major facilitator superfamily (MFS) profile" evidence="9">
    <location>
        <begin position="16"/>
        <end position="465"/>
    </location>
</feature>
<dbReference type="NCBIfam" id="TIGR00711">
    <property type="entry name" value="efflux_EmrB"/>
    <property type="match status" value="1"/>
</dbReference>
<evidence type="ECO:0000313" key="10">
    <source>
        <dbReference type="EMBL" id="WFN36533.1"/>
    </source>
</evidence>
<feature type="transmembrane region" description="Helical" evidence="8">
    <location>
        <begin position="335"/>
        <end position="353"/>
    </location>
</feature>
<keyword evidence="4" id="KW-1003">Cell membrane</keyword>
<accession>A0AAF0FU26</accession>
<evidence type="ECO:0000256" key="2">
    <source>
        <dbReference type="ARBA" id="ARBA00008537"/>
    </source>
</evidence>
<dbReference type="InterPro" id="IPR004638">
    <property type="entry name" value="EmrB-like"/>
</dbReference>
<dbReference type="Proteomes" id="UP001218895">
    <property type="component" value="Chromosome"/>
</dbReference>
<dbReference type="InterPro" id="IPR036259">
    <property type="entry name" value="MFS_trans_sf"/>
</dbReference>
<comment type="subcellular location">
    <subcellularLocation>
        <location evidence="1">Cell membrane</location>
        <topology evidence="1">Multi-pass membrane protein</topology>
    </subcellularLocation>
</comment>
<dbReference type="AlphaFoldDB" id="A0AAF0FU26"/>
<evidence type="ECO:0000259" key="9">
    <source>
        <dbReference type="PROSITE" id="PS50850"/>
    </source>
</evidence>
<dbReference type="Gene3D" id="1.20.1250.20">
    <property type="entry name" value="MFS general substrate transporter like domains"/>
    <property type="match status" value="1"/>
</dbReference>
<evidence type="ECO:0000256" key="7">
    <source>
        <dbReference type="ARBA" id="ARBA00023136"/>
    </source>
</evidence>
<protein>
    <submittedName>
        <fullName evidence="10">DHA2 family efflux MFS transporter permease subunit</fullName>
    </submittedName>
</protein>
<feature type="transmembrane region" description="Helical" evidence="8">
    <location>
        <begin position="143"/>
        <end position="162"/>
    </location>
</feature>
<comment type="similarity">
    <text evidence="2">Belongs to the major facilitator superfamily. EmrB family.</text>
</comment>
<dbReference type="PROSITE" id="PS50850">
    <property type="entry name" value="MFS"/>
    <property type="match status" value="1"/>
</dbReference>
<evidence type="ECO:0000256" key="3">
    <source>
        <dbReference type="ARBA" id="ARBA00022448"/>
    </source>
</evidence>
<evidence type="ECO:0000256" key="8">
    <source>
        <dbReference type="SAM" id="Phobius"/>
    </source>
</evidence>
<proteinExistence type="inferred from homology"/>
<keyword evidence="6 8" id="KW-1133">Transmembrane helix</keyword>
<feature type="transmembrane region" description="Helical" evidence="8">
    <location>
        <begin position="206"/>
        <end position="227"/>
    </location>
</feature>
<feature type="transmembrane region" description="Helical" evidence="8">
    <location>
        <begin position="111"/>
        <end position="131"/>
    </location>
</feature>
<dbReference type="InterPro" id="IPR020846">
    <property type="entry name" value="MFS_dom"/>
</dbReference>
<dbReference type="GeneID" id="79950806"/>
<evidence type="ECO:0000313" key="11">
    <source>
        <dbReference type="Proteomes" id="UP001218895"/>
    </source>
</evidence>
<dbReference type="PANTHER" id="PTHR42718">
    <property type="entry name" value="MAJOR FACILITATOR SUPERFAMILY MULTIDRUG TRANSPORTER MFSC"/>
    <property type="match status" value="1"/>
</dbReference>
<keyword evidence="3" id="KW-0813">Transport</keyword>
<dbReference type="Gene3D" id="1.20.1720.10">
    <property type="entry name" value="Multidrug resistance protein D"/>
    <property type="match status" value="1"/>
</dbReference>